<evidence type="ECO:0000313" key="2">
    <source>
        <dbReference type="Proteomes" id="UP000002059"/>
    </source>
</evidence>
<keyword evidence="2" id="KW-1185">Reference proteome</keyword>
<dbReference type="HOGENOM" id="CLU_1454843_0_0_1"/>
<dbReference type="RefSeq" id="XP_002790852.2">
    <property type="nucleotide sequence ID" value="XM_002790806.2"/>
</dbReference>
<dbReference type="Proteomes" id="UP000002059">
    <property type="component" value="Partially assembled WGS sequence"/>
</dbReference>
<sequence>MRTGWYSIPTGTAQLPALPPFCPVAGPEHARFGRIQMFRSADDADDPLRQSHRLSGKPSWGLLTGETSSTDQIPAVGELVVGLLGCLVVGPWHEEASVQLQQPPANFSCESWPKSQSYRWHLRSSPIIYFSCGKSETLGADFHFSASVLWVNTSGACLPQQPSPNNPPAKAQWTLHVNYVSSNRIG</sequence>
<dbReference type="eggNOG" id="ENOG502RQY3">
    <property type="taxonomic scope" value="Eukaryota"/>
</dbReference>
<dbReference type="KEGG" id="pbl:PAAG_07389"/>
<dbReference type="VEuPathDB" id="FungiDB:PAAG_07389"/>
<gene>
    <name evidence="1" type="ORF">PAAG_07389</name>
</gene>
<dbReference type="EMBL" id="KN294014">
    <property type="protein sequence ID" value="EEH36971.2"/>
    <property type="molecule type" value="Genomic_DNA"/>
</dbReference>
<protein>
    <submittedName>
        <fullName evidence="1">Uncharacterized protein</fullName>
    </submittedName>
</protein>
<dbReference type="GeneID" id="9094064"/>
<dbReference type="OrthoDB" id="10566178at2759"/>
<accession>C1H9E8</accession>
<proteinExistence type="predicted"/>
<evidence type="ECO:0000313" key="1">
    <source>
        <dbReference type="EMBL" id="EEH36971.2"/>
    </source>
</evidence>
<organism evidence="1 2">
    <name type="scientific">Paracoccidioides lutzii (strain ATCC MYA-826 / Pb01)</name>
    <name type="common">Paracoccidioides brasiliensis</name>
    <dbReference type="NCBI Taxonomy" id="502779"/>
    <lineage>
        <taxon>Eukaryota</taxon>
        <taxon>Fungi</taxon>
        <taxon>Dikarya</taxon>
        <taxon>Ascomycota</taxon>
        <taxon>Pezizomycotina</taxon>
        <taxon>Eurotiomycetes</taxon>
        <taxon>Eurotiomycetidae</taxon>
        <taxon>Onygenales</taxon>
        <taxon>Ajellomycetaceae</taxon>
        <taxon>Paracoccidioides</taxon>
    </lineage>
</organism>
<dbReference type="AlphaFoldDB" id="C1H9E8"/>
<name>C1H9E8_PARBA</name>
<reference evidence="1 2" key="1">
    <citation type="journal article" date="2011" name="PLoS Genet.">
        <title>Comparative genomic analysis of human fungal pathogens causing paracoccidioidomycosis.</title>
        <authorList>
            <person name="Desjardins C.A."/>
            <person name="Champion M.D."/>
            <person name="Holder J.W."/>
            <person name="Muszewska A."/>
            <person name="Goldberg J."/>
            <person name="Bailao A.M."/>
            <person name="Brigido M.M."/>
            <person name="Ferreira M.E."/>
            <person name="Garcia A.M."/>
            <person name="Grynberg M."/>
            <person name="Gujja S."/>
            <person name="Heiman D.I."/>
            <person name="Henn M.R."/>
            <person name="Kodira C.D."/>
            <person name="Leon-Narvaez H."/>
            <person name="Longo L.V."/>
            <person name="Ma L.J."/>
            <person name="Malavazi I."/>
            <person name="Matsuo A.L."/>
            <person name="Morais F.V."/>
            <person name="Pereira M."/>
            <person name="Rodriguez-Brito S."/>
            <person name="Sakthikumar S."/>
            <person name="Salem-Izacc S.M."/>
            <person name="Sykes S.M."/>
            <person name="Teixeira M.M."/>
            <person name="Vallejo M.C."/>
            <person name="Walter M.E."/>
            <person name="Yandava C."/>
            <person name="Young S."/>
            <person name="Zeng Q."/>
            <person name="Zucker J."/>
            <person name="Felipe M.S."/>
            <person name="Goldman G.H."/>
            <person name="Haas B.J."/>
            <person name="McEwen J.G."/>
            <person name="Nino-Vega G."/>
            <person name="Puccia R."/>
            <person name="San-Blas G."/>
            <person name="Soares C.M."/>
            <person name="Birren B.W."/>
            <person name="Cuomo C.A."/>
        </authorList>
    </citation>
    <scope>NUCLEOTIDE SEQUENCE [LARGE SCALE GENOMIC DNA]</scope>
    <source>
        <strain evidence="2">ATCC MYA-826 / Pb01</strain>
    </source>
</reference>